<evidence type="ECO:0000313" key="3">
    <source>
        <dbReference type="Proteomes" id="UP001221757"/>
    </source>
</evidence>
<accession>A0AAD7DCE2</accession>
<comment type="caution">
    <text evidence="2">The sequence shown here is derived from an EMBL/GenBank/DDBJ whole genome shotgun (WGS) entry which is preliminary data.</text>
</comment>
<keyword evidence="3" id="KW-1185">Reference proteome</keyword>
<feature type="compositionally biased region" description="Low complexity" evidence="1">
    <location>
        <begin position="116"/>
        <end position="135"/>
    </location>
</feature>
<sequence length="264" mass="29033">MRVSCGARSPPAARRTRHTRTPPHRAHRATARPTPKTRTPTTRASSWSVAQTEPPPCVHTDPLRTAHYPPRALRRHAPQHLQARPEHEYGAQTTAKTPPTREPPRPPPRLSRHTRSSPCTPTTPKTPKTRASSSSDAAVRTRLPTTRPEPEIAHDTQDQDAPTARDAYHGSSLRAQTRTTAACRDASSAELVRRAHTTAHCAPPPDTRHASTRAGSRTTPNPYLGAYGIAHARRPPHSTTRGGRVSLPHTHDSWTLTPCPRRGR</sequence>
<name>A0AAD7DCE2_MYCRO</name>
<feature type="region of interest" description="Disordered" evidence="1">
    <location>
        <begin position="1"/>
        <end position="167"/>
    </location>
</feature>
<feature type="compositionally biased region" description="Low complexity" evidence="1">
    <location>
        <begin position="31"/>
        <end position="46"/>
    </location>
</feature>
<dbReference type="EMBL" id="JARKIE010000090">
    <property type="protein sequence ID" value="KAJ7687144.1"/>
    <property type="molecule type" value="Genomic_DNA"/>
</dbReference>
<evidence type="ECO:0000256" key="1">
    <source>
        <dbReference type="SAM" id="MobiDB-lite"/>
    </source>
</evidence>
<organism evidence="2 3">
    <name type="scientific">Mycena rosella</name>
    <name type="common">Pink bonnet</name>
    <name type="synonym">Agaricus rosellus</name>
    <dbReference type="NCBI Taxonomy" id="1033263"/>
    <lineage>
        <taxon>Eukaryota</taxon>
        <taxon>Fungi</taxon>
        <taxon>Dikarya</taxon>
        <taxon>Basidiomycota</taxon>
        <taxon>Agaricomycotina</taxon>
        <taxon>Agaricomycetes</taxon>
        <taxon>Agaricomycetidae</taxon>
        <taxon>Agaricales</taxon>
        <taxon>Marasmiineae</taxon>
        <taxon>Mycenaceae</taxon>
        <taxon>Mycena</taxon>
    </lineage>
</organism>
<reference evidence="2" key="1">
    <citation type="submission" date="2023-03" db="EMBL/GenBank/DDBJ databases">
        <title>Massive genome expansion in bonnet fungi (Mycena s.s.) driven by repeated elements and novel gene families across ecological guilds.</title>
        <authorList>
            <consortium name="Lawrence Berkeley National Laboratory"/>
            <person name="Harder C.B."/>
            <person name="Miyauchi S."/>
            <person name="Viragh M."/>
            <person name="Kuo A."/>
            <person name="Thoen E."/>
            <person name="Andreopoulos B."/>
            <person name="Lu D."/>
            <person name="Skrede I."/>
            <person name="Drula E."/>
            <person name="Henrissat B."/>
            <person name="Morin E."/>
            <person name="Kohler A."/>
            <person name="Barry K."/>
            <person name="LaButti K."/>
            <person name="Morin E."/>
            <person name="Salamov A."/>
            <person name="Lipzen A."/>
            <person name="Mereny Z."/>
            <person name="Hegedus B."/>
            <person name="Baldrian P."/>
            <person name="Stursova M."/>
            <person name="Weitz H."/>
            <person name="Taylor A."/>
            <person name="Grigoriev I.V."/>
            <person name="Nagy L.G."/>
            <person name="Martin F."/>
            <person name="Kauserud H."/>
        </authorList>
    </citation>
    <scope>NUCLEOTIDE SEQUENCE</scope>
    <source>
        <strain evidence="2">CBHHK067</strain>
    </source>
</reference>
<feature type="compositionally biased region" description="Basic residues" evidence="1">
    <location>
        <begin position="14"/>
        <end position="30"/>
    </location>
</feature>
<evidence type="ECO:0000313" key="2">
    <source>
        <dbReference type="EMBL" id="KAJ7687144.1"/>
    </source>
</evidence>
<dbReference type="Proteomes" id="UP001221757">
    <property type="component" value="Unassembled WGS sequence"/>
</dbReference>
<feature type="region of interest" description="Disordered" evidence="1">
    <location>
        <begin position="199"/>
        <end position="264"/>
    </location>
</feature>
<dbReference type="AlphaFoldDB" id="A0AAD7DCE2"/>
<proteinExistence type="predicted"/>
<feature type="compositionally biased region" description="Basic and acidic residues" evidence="1">
    <location>
        <begin position="148"/>
        <end position="157"/>
    </location>
</feature>
<protein>
    <submittedName>
        <fullName evidence="2">Uncharacterized protein</fullName>
    </submittedName>
</protein>
<gene>
    <name evidence="2" type="ORF">B0H17DRAFT_699812</name>
</gene>